<dbReference type="Proteomes" id="UP001222800">
    <property type="component" value="Chromosome"/>
</dbReference>
<organism evidence="15 16">
    <name type="scientific">Tepidibacter hydrothermalis</name>
    <dbReference type="NCBI Taxonomy" id="3036126"/>
    <lineage>
        <taxon>Bacteria</taxon>
        <taxon>Bacillati</taxon>
        <taxon>Bacillota</taxon>
        <taxon>Clostridia</taxon>
        <taxon>Peptostreptococcales</taxon>
        <taxon>Peptostreptococcaceae</taxon>
        <taxon>Tepidibacter</taxon>
    </lineage>
</organism>
<dbReference type="SUPFAM" id="SSF52540">
    <property type="entry name" value="P-loop containing nucleoside triphosphate hydrolases"/>
    <property type="match status" value="1"/>
</dbReference>
<name>A0ABY8EBJ4_9FIRM</name>
<dbReference type="NCBIfam" id="TIGR00611">
    <property type="entry name" value="recf"/>
    <property type="match status" value="1"/>
</dbReference>
<dbReference type="CDD" id="cd03242">
    <property type="entry name" value="ABC_RecF"/>
    <property type="match status" value="1"/>
</dbReference>
<protein>
    <recommendedName>
        <fullName evidence="3 12">DNA replication and repair protein RecF</fullName>
    </recommendedName>
</protein>
<keyword evidence="11 12" id="KW-0742">SOS response</keyword>
<evidence type="ECO:0000256" key="3">
    <source>
        <dbReference type="ARBA" id="ARBA00020170"/>
    </source>
</evidence>
<evidence type="ECO:0000256" key="1">
    <source>
        <dbReference type="ARBA" id="ARBA00004496"/>
    </source>
</evidence>
<proteinExistence type="inferred from homology"/>
<evidence type="ECO:0000256" key="13">
    <source>
        <dbReference type="RuleBase" id="RU000578"/>
    </source>
</evidence>
<evidence type="ECO:0000256" key="7">
    <source>
        <dbReference type="ARBA" id="ARBA00022763"/>
    </source>
</evidence>
<evidence type="ECO:0000256" key="5">
    <source>
        <dbReference type="ARBA" id="ARBA00022705"/>
    </source>
</evidence>
<evidence type="ECO:0000256" key="10">
    <source>
        <dbReference type="ARBA" id="ARBA00023204"/>
    </source>
</evidence>
<dbReference type="PROSITE" id="PS00618">
    <property type="entry name" value="RECF_2"/>
    <property type="match status" value="1"/>
</dbReference>
<evidence type="ECO:0000256" key="8">
    <source>
        <dbReference type="ARBA" id="ARBA00022840"/>
    </source>
</evidence>
<dbReference type="PANTHER" id="PTHR32182:SF0">
    <property type="entry name" value="DNA REPLICATION AND REPAIR PROTEIN RECF"/>
    <property type="match status" value="1"/>
</dbReference>
<dbReference type="PROSITE" id="PS00617">
    <property type="entry name" value="RECF_1"/>
    <property type="match status" value="1"/>
</dbReference>
<dbReference type="EMBL" id="CP120733">
    <property type="protein sequence ID" value="WFD10292.1"/>
    <property type="molecule type" value="Genomic_DNA"/>
</dbReference>
<dbReference type="InterPro" id="IPR018078">
    <property type="entry name" value="DNA-binding_RecF_CS"/>
</dbReference>
<comment type="similarity">
    <text evidence="2 12 13">Belongs to the RecF family.</text>
</comment>
<comment type="function">
    <text evidence="12 13">The RecF protein is involved in DNA metabolism; it is required for DNA replication and normal SOS inducibility. RecF binds preferentially to single-stranded, linear DNA. It also seems to bind ATP.</text>
</comment>
<keyword evidence="9 12" id="KW-0238">DNA-binding</keyword>
<evidence type="ECO:0000256" key="6">
    <source>
        <dbReference type="ARBA" id="ARBA00022741"/>
    </source>
</evidence>
<feature type="domain" description="RecF/RecN/SMC N-terminal" evidence="14">
    <location>
        <begin position="2"/>
        <end position="345"/>
    </location>
</feature>
<dbReference type="Pfam" id="PF02463">
    <property type="entry name" value="SMC_N"/>
    <property type="match status" value="1"/>
</dbReference>
<dbReference type="Gene3D" id="3.40.50.300">
    <property type="entry name" value="P-loop containing nucleotide triphosphate hydrolases"/>
    <property type="match status" value="1"/>
</dbReference>
<evidence type="ECO:0000256" key="4">
    <source>
        <dbReference type="ARBA" id="ARBA00022490"/>
    </source>
</evidence>
<keyword evidence="8 12" id="KW-0067">ATP-binding</keyword>
<dbReference type="InterPro" id="IPR001238">
    <property type="entry name" value="DNA-binding_RecF"/>
</dbReference>
<sequence length="367" mass="43251">MYLKSIKLVNYRNYDQLYLDFDKRINLLLGKNGQGKTNILEAIYLMSIGKSFRTNKDKELIRFNSENTYIGGIFSKKNDDNIIELVIGNNMKKGIKVNKVSIDKIMQLLGNLNVVIFSPEDLKLVKDGPKERRKFIDREISQIIPLYYNYISNYNKILTQRNKLLKSNYLDENLLDIYDEKLSEYAKYIYLYRRDFIKKIELLSKKIHKNLTSDVEDLKIEYVNQIHVSDDDGLDILKNKFLEKIKSSRNLDKQYRTTKIGPHRDDISIFINSLDVRLYGSQGQQRTASISLKLSEIELIKEETLEYPILLLDDIFSELDQKRQKLLIEEFENIQIFITSAEENHKLIFEDKKDVNIIYIEKGRASQ</sequence>
<gene>
    <name evidence="12 15" type="primary">recF</name>
    <name evidence="15" type="ORF">P4S50_18355</name>
</gene>
<feature type="binding site" evidence="12">
    <location>
        <begin position="30"/>
        <end position="37"/>
    </location>
    <ligand>
        <name>ATP</name>
        <dbReference type="ChEBI" id="CHEBI:30616"/>
    </ligand>
</feature>
<keyword evidence="16" id="KW-1185">Reference proteome</keyword>
<dbReference type="InterPro" id="IPR042174">
    <property type="entry name" value="RecF_2"/>
</dbReference>
<comment type="subcellular location">
    <subcellularLocation>
        <location evidence="1 12 13">Cytoplasm</location>
    </subcellularLocation>
</comment>
<evidence type="ECO:0000256" key="12">
    <source>
        <dbReference type="HAMAP-Rule" id="MF_00365"/>
    </source>
</evidence>
<evidence type="ECO:0000313" key="16">
    <source>
        <dbReference type="Proteomes" id="UP001222800"/>
    </source>
</evidence>
<dbReference type="RefSeq" id="WP_277732268.1">
    <property type="nucleotide sequence ID" value="NZ_CP120733.1"/>
</dbReference>
<accession>A0ABY8EBJ4</accession>
<dbReference type="Gene3D" id="1.20.1050.90">
    <property type="entry name" value="RecF/RecN/SMC, N-terminal domain"/>
    <property type="match status" value="1"/>
</dbReference>
<evidence type="ECO:0000256" key="11">
    <source>
        <dbReference type="ARBA" id="ARBA00023236"/>
    </source>
</evidence>
<keyword evidence="5 12" id="KW-0235">DNA replication</keyword>
<keyword evidence="6 12" id="KW-0547">Nucleotide-binding</keyword>
<dbReference type="InterPro" id="IPR003395">
    <property type="entry name" value="RecF/RecN/SMC_N"/>
</dbReference>
<keyword evidence="4 12" id="KW-0963">Cytoplasm</keyword>
<reference evidence="15 16" key="1">
    <citation type="submission" date="2023-03" db="EMBL/GenBank/DDBJ databases">
        <title>Complete genome sequence of Tepidibacter sp. SWIR-1, isolated from a deep-sea hydrothermal vent.</title>
        <authorList>
            <person name="Li X."/>
        </authorList>
    </citation>
    <scope>NUCLEOTIDE SEQUENCE [LARGE SCALE GENOMIC DNA]</scope>
    <source>
        <strain evidence="15 16">SWIR-1</strain>
    </source>
</reference>
<evidence type="ECO:0000256" key="2">
    <source>
        <dbReference type="ARBA" id="ARBA00008016"/>
    </source>
</evidence>
<evidence type="ECO:0000259" key="14">
    <source>
        <dbReference type="Pfam" id="PF02463"/>
    </source>
</evidence>
<dbReference type="PANTHER" id="PTHR32182">
    <property type="entry name" value="DNA REPLICATION AND REPAIR PROTEIN RECF"/>
    <property type="match status" value="1"/>
</dbReference>
<keyword evidence="7 12" id="KW-0227">DNA damage</keyword>
<evidence type="ECO:0000313" key="15">
    <source>
        <dbReference type="EMBL" id="WFD10292.1"/>
    </source>
</evidence>
<evidence type="ECO:0000256" key="9">
    <source>
        <dbReference type="ARBA" id="ARBA00023125"/>
    </source>
</evidence>
<dbReference type="HAMAP" id="MF_00365">
    <property type="entry name" value="RecF"/>
    <property type="match status" value="1"/>
</dbReference>
<keyword evidence="10 12" id="KW-0234">DNA repair</keyword>
<dbReference type="InterPro" id="IPR027417">
    <property type="entry name" value="P-loop_NTPase"/>
</dbReference>